<dbReference type="AlphaFoldDB" id="B8FSQ8"/>
<organism evidence="1 2">
    <name type="scientific">Desulfitobacterium hafniense (strain DSM 10664 / DCB-2)</name>
    <dbReference type="NCBI Taxonomy" id="272564"/>
    <lineage>
        <taxon>Bacteria</taxon>
        <taxon>Bacillati</taxon>
        <taxon>Bacillota</taxon>
        <taxon>Clostridia</taxon>
        <taxon>Eubacteriales</taxon>
        <taxon>Desulfitobacteriaceae</taxon>
        <taxon>Desulfitobacterium</taxon>
    </lineage>
</organism>
<dbReference type="KEGG" id="dhd:Dhaf_2236"/>
<gene>
    <name evidence="1" type="ordered locus">Dhaf_2236</name>
</gene>
<evidence type="ECO:0000313" key="1">
    <source>
        <dbReference type="EMBL" id="ACL20269.1"/>
    </source>
</evidence>
<dbReference type="HOGENOM" id="CLU_3364601_0_0_9"/>
<dbReference type="EMBL" id="CP001336">
    <property type="protein sequence ID" value="ACL20269.1"/>
    <property type="molecule type" value="Genomic_DNA"/>
</dbReference>
<accession>B8FSQ8</accession>
<proteinExistence type="predicted"/>
<protein>
    <submittedName>
        <fullName evidence="1">Uncharacterized protein</fullName>
    </submittedName>
</protein>
<sequence>MGGDERGEAMMKATACSGCGKKYVYAAKDIVSLLK</sequence>
<evidence type="ECO:0000313" key="2">
    <source>
        <dbReference type="Proteomes" id="UP000007726"/>
    </source>
</evidence>
<reference evidence="1 2" key="1">
    <citation type="journal article" date="2012" name="BMC Microbiol.">
        <title>Genome sequence of Desulfitobacterium hafniense DCB-2, a Gram-positive anaerobe capable of dehalogenation and metal reduction.</title>
        <authorList>
            <person name="Kim S.H."/>
            <person name="Harzman C."/>
            <person name="Davis J.K."/>
            <person name="Hutcheson R."/>
            <person name="Broderick J.B."/>
            <person name="Marsh T.L."/>
            <person name="Tiedje J.M."/>
        </authorList>
    </citation>
    <scope>NUCLEOTIDE SEQUENCE [LARGE SCALE GENOMIC DNA]</scope>
    <source>
        <strain evidence="2">DSM 10664 / DCB-2</strain>
    </source>
</reference>
<dbReference type="Proteomes" id="UP000007726">
    <property type="component" value="Chromosome"/>
</dbReference>
<name>B8FSQ8_DESHD</name>